<accession>A0ABR2KGY8</accession>
<dbReference type="Gene3D" id="3.30.450.40">
    <property type="match status" value="1"/>
</dbReference>
<feature type="coiled-coil region" evidence="3">
    <location>
        <begin position="44"/>
        <end position="78"/>
    </location>
</feature>
<evidence type="ECO:0000313" key="7">
    <source>
        <dbReference type="Proteomes" id="UP001470230"/>
    </source>
</evidence>
<sequence>MSSANSRLKTASGARPLSSIGTEKTKTSHGTRKPKNQSAPVEKLRNLTKTNQEIAMKISNLESDRDKLLERIQALQDHLIQDQDLISGLKSQLSQLTKGTSNLTTANNISYHDDETTDTVKSDLISPANCISFLQNRPMILTYFLGFDDDFIKFNNSIDSETQSIFISKSAQQLNRFFSCFSLFQILIQKVQSFEFMEICKEKMKEMFDSISIIIIIKEPKTTKFQCLFDDKEMLYEINEKTSMISASLNSQEVVMQNQNRLSESLRVDVILNPNCHPTIILPFGQESAILFISQKVGDDKNFSPEDQIVSIFLSELLRPLFDEHLRFLNLMKEAELRRSISSFQKEVISKKNLQLLLPYLFEVITNFTAANDVNLFIVGDNSFYSFEVENEEMKKKNHPFTGIPKMIIETKKKYITEKMSQQDNHCFDPVIDMWGLNKCFAAFPIFMNNKEAIAVLAMIDKNQSNSFNQYEIEFLEAISISLGIVLPKCIESSGESPQNLPIVNLKKLTETVSSLNKEMVNNGNESISQMAKDIHNIFNCEWLTIYSKNQRNFVKRLLTLHNGEKIEKSVLLDESSNAIFNRENLIAETDEAKISALFKLIITVNHSLLFAHDDKIAIFCFNCCSADEIHKSIMNSCLTAISYSIEIESTKQEITDNRNCGVSLRNVFDVTTTAMQNENPFLSLLTMVCDLISMTTFCLFRHEKSKDSYSIFMHGKDVKEGNIEFSDPFMNYASNVQEKPSLIDKFTSSPYCSSSITNFFPFFTHVIVFPIDFPSVFLVFAGESVTINYESLLQYFAPIIICLYKNHKLQNEPVKETHVTRHNEYLNLNLVDAEISARLFSVKKFNEVHLVGIVVKMFENLDLLTSMKIVEPSDFLTAILSIREAYLENPNPFHNWHHAVDTTQFIYSCLLRGRMRRYFRPIQIAALLMASLCHDIGHKGLNTTFHLKAKTSIFYTFGEQSPLERYHATRAIQILQNSPIYEGIDNPTFWNFFVNSIVATDMVRHFEFIENFKAIYNRFEFGNELHQLTLAQFLIKCGNVANTTRTFDVAFQFGQGLLDEYKNQSEKEKEINVELTKFSDVGDFKDGVTSLWAIEISFYTGIVAPMYKLLQTMVPDLADFKLQMEDNKRQWEEYGKKQIQKEKETET</sequence>
<evidence type="ECO:0000313" key="6">
    <source>
        <dbReference type="EMBL" id="KAK8890381.1"/>
    </source>
</evidence>
<protein>
    <recommendedName>
        <fullName evidence="5">PDEase domain-containing protein</fullName>
    </recommendedName>
</protein>
<dbReference type="PROSITE" id="PS51845">
    <property type="entry name" value="PDEASE_I_2"/>
    <property type="match status" value="1"/>
</dbReference>
<dbReference type="CDD" id="cd00077">
    <property type="entry name" value="HDc"/>
    <property type="match status" value="1"/>
</dbReference>
<dbReference type="InterPro" id="IPR002073">
    <property type="entry name" value="PDEase_catalytic_dom"/>
</dbReference>
<evidence type="ECO:0000256" key="2">
    <source>
        <dbReference type="ARBA" id="ARBA00022801"/>
    </source>
</evidence>
<dbReference type="InterPro" id="IPR023088">
    <property type="entry name" value="PDEase"/>
</dbReference>
<feature type="domain" description="PDEase" evidence="5">
    <location>
        <begin position="810"/>
        <end position="1139"/>
    </location>
</feature>
<evidence type="ECO:0000256" key="1">
    <source>
        <dbReference type="ARBA" id="ARBA00022723"/>
    </source>
</evidence>
<dbReference type="PRINTS" id="PR00387">
    <property type="entry name" value="PDIESTERASE1"/>
</dbReference>
<dbReference type="Gene3D" id="1.10.1300.10">
    <property type="entry name" value="3'5'-cyclic nucleotide phosphodiesterase, catalytic domain"/>
    <property type="match status" value="1"/>
</dbReference>
<feature type="region of interest" description="Disordered" evidence="4">
    <location>
        <begin position="1"/>
        <end position="43"/>
    </location>
</feature>
<dbReference type="SUPFAM" id="SSF109604">
    <property type="entry name" value="HD-domain/PDEase-like"/>
    <property type="match status" value="1"/>
</dbReference>
<comment type="caution">
    <text evidence="6">The sequence shown here is derived from an EMBL/GenBank/DDBJ whole genome shotgun (WGS) entry which is preliminary data.</text>
</comment>
<keyword evidence="3" id="KW-0175">Coiled coil</keyword>
<keyword evidence="1" id="KW-0479">Metal-binding</keyword>
<dbReference type="InterPro" id="IPR029016">
    <property type="entry name" value="GAF-like_dom_sf"/>
</dbReference>
<organism evidence="6 7">
    <name type="scientific">Tritrichomonas musculus</name>
    <dbReference type="NCBI Taxonomy" id="1915356"/>
    <lineage>
        <taxon>Eukaryota</taxon>
        <taxon>Metamonada</taxon>
        <taxon>Parabasalia</taxon>
        <taxon>Tritrichomonadida</taxon>
        <taxon>Tritrichomonadidae</taxon>
        <taxon>Tritrichomonas</taxon>
    </lineage>
</organism>
<name>A0ABR2KGY8_9EUKA</name>
<proteinExistence type="predicted"/>
<evidence type="ECO:0000256" key="3">
    <source>
        <dbReference type="SAM" id="Coils"/>
    </source>
</evidence>
<dbReference type="PANTHER" id="PTHR11347">
    <property type="entry name" value="CYCLIC NUCLEOTIDE PHOSPHODIESTERASE"/>
    <property type="match status" value="1"/>
</dbReference>
<evidence type="ECO:0000256" key="4">
    <source>
        <dbReference type="SAM" id="MobiDB-lite"/>
    </source>
</evidence>
<dbReference type="SUPFAM" id="SSF55781">
    <property type="entry name" value="GAF domain-like"/>
    <property type="match status" value="1"/>
</dbReference>
<reference evidence="6 7" key="1">
    <citation type="submission" date="2024-04" db="EMBL/GenBank/DDBJ databases">
        <title>Tritrichomonas musculus Genome.</title>
        <authorList>
            <person name="Alves-Ferreira E."/>
            <person name="Grigg M."/>
            <person name="Lorenzi H."/>
            <person name="Galac M."/>
        </authorList>
    </citation>
    <scope>NUCLEOTIDE SEQUENCE [LARGE SCALE GENOMIC DNA]</scope>
    <source>
        <strain evidence="6 7">EAF2021</strain>
    </source>
</reference>
<dbReference type="EMBL" id="JAPFFF010000005">
    <property type="protein sequence ID" value="KAK8890381.1"/>
    <property type="molecule type" value="Genomic_DNA"/>
</dbReference>
<evidence type="ECO:0000259" key="5">
    <source>
        <dbReference type="PROSITE" id="PS51845"/>
    </source>
</evidence>
<gene>
    <name evidence="6" type="ORF">M9Y10_035157</name>
</gene>
<keyword evidence="2" id="KW-0378">Hydrolase</keyword>
<keyword evidence="7" id="KW-1185">Reference proteome</keyword>
<dbReference type="InterPro" id="IPR003607">
    <property type="entry name" value="HD/PDEase_dom"/>
</dbReference>
<dbReference type="InterPro" id="IPR036971">
    <property type="entry name" value="PDEase_catalytic_dom_sf"/>
</dbReference>
<dbReference type="Pfam" id="PF00233">
    <property type="entry name" value="PDEase_I"/>
    <property type="match status" value="1"/>
</dbReference>
<dbReference type="Proteomes" id="UP001470230">
    <property type="component" value="Unassembled WGS sequence"/>
</dbReference>